<evidence type="ECO:0000259" key="1">
    <source>
        <dbReference type="Pfam" id="PF00669"/>
    </source>
</evidence>
<sequence>MRITHTMLTDRLLGDLRTGKDRIAEAQQQVSTGRRINRPSDDPAGARAAVVQRADLAGLARQKDAVAEANDWTDATDTALGGLADLLHRARELATQGANGSYTQADRERIAGEIDQLVEAAKERANAKVGDRYVLSGTATTTRPYTPGGPDTYGGDTGAVLREIGPGVTVQVNQLGSQILGSGQTPGDGLMLDTLRDVAQHLRGGTTADLAALRGADLQGLQANLDTISTARSANGATAARLASAATSLGDLELAGQTRLDRLEGADMAQAILALSTRQSAYEAALKSGATVIQPSLMDFLR</sequence>
<keyword evidence="2" id="KW-0282">Flagellum</keyword>
<keyword evidence="3" id="KW-1185">Reference proteome</keyword>
<protein>
    <submittedName>
        <fullName evidence="2">Flagellar hook-associated protein 3</fullName>
    </submittedName>
</protein>
<dbReference type="GO" id="GO:0071973">
    <property type="term" value="P:bacterial-type flagellum-dependent cell motility"/>
    <property type="evidence" value="ECO:0007669"/>
    <property type="project" value="InterPro"/>
</dbReference>
<dbReference type="NCBIfam" id="TIGR02550">
    <property type="entry name" value="flagell_flgL"/>
    <property type="match status" value="1"/>
</dbReference>
<gene>
    <name evidence="2" type="primary">flgL</name>
    <name evidence="2" type="ORF">C7Y72_05810</name>
</gene>
<dbReference type="InterPro" id="IPR001492">
    <property type="entry name" value="Flagellin"/>
</dbReference>
<dbReference type="GO" id="GO:0009424">
    <property type="term" value="C:bacterial-type flagellum hook"/>
    <property type="evidence" value="ECO:0007669"/>
    <property type="project" value="InterPro"/>
</dbReference>
<dbReference type="PANTHER" id="PTHR42792">
    <property type="entry name" value="FLAGELLIN"/>
    <property type="match status" value="1"/>
</dbReference>
<feature type="domain" description="Flagellin N-terminal" evidence="1">
    <location>
        <begin position="5"/>
        <end position="140"/>
    </location>
</feature>
<dbReference type="OrthoDB" id="9758307at2"/>
<name>A0A2T4UIY4_9ACTN</name>
<keyword evidence="2" id="KW-0969">Cilium</keyword>
<dbReference type="EMBL" id="PYYB01000001">
    <property type="protein sequence ID" value="PTL59198.1"/>
    <property type="molecule type" value="Genomic_DNA"/>
</dbReference>
<keyword evidence="2" id="KW-0966">Cell projection</keyword>
<evidence type="ECO:0000313" key="2">
    <source>
        <dbReference type="EMBL" id="PTL59198.1"/>
    </source>
</evidence>
<dbReference type="PANTHER" id="PTHR42792:SF1">
    <property type="entry name" value="FLAGELLAR HOOK-ASSOCIATED PROTEIN 3"/>
    <property type="match status" value="1"/>
</dbReference>
<accession>A0A2T4UIY4</accession>
<organism evidence="2 3">
    <name type="scientific">Paraconexibacter algicola</name>
    <dbReference type="NCBI Taxonomy" id="2133960"/>
    <lineage>
        <taxon>Bacteria</taxon>
        <taxon>Bacillati</taxon>
        <taxon>Actinomycetota</taxon>
        <taxon>Thermoleophilia</taxon>
        <taxon>Solirubrobacterales</taxon>
        <taxon>Paraconexibacteraceae</taxon>
        <taxon>Paraconexibacter</taxon>
    </lineage>
</organism>
<reference evidence="2 3" key="1">
    <citation type="submission" date="2018-03" db="EMBL/GenBank/DDBJ databases">
        <title>Aquarubrobacter algicola gen. nov., sp. nov., a novel actinobacterium isolated from shallow eutrophic lake during the end of cyanobacterial harmful algal blooms.</title>
        <authorList>
            <person name="Chun S.J."/>
        </authorList>
    </citation>
    <scope>NUCLEOTIDE SEQUENCE [LARGE SCALE GENOMIC DNA]</scope>
    <source>
        <strain evidence="2 3">Seoho-28</strain>
    </source>
</reference>
<proteinExistence type="predicted"/>
<dbReference type="InterPro" id="IPR013384">
    <property type="entry name" value="Flagell_FlgL"/>
</dbReference>
<dbReference type="Pfam" id="PF00669">
    <property type="entry name" value="Flagellin_N"/>
    <property type="match status" value="1"/>
</dbReference>
<dbReference type="AlphaFoldDB" id="A0A2T4UIY4"/>
<comment type="caution">
    <text evidence="2">The sequence shown here is derived from an EMBL/GenBank/DDBJ whole genome shotgun (WGS) entry which is preliminary data.</text>
</comment>
<dbReference type="Gene3D" id="1.20.1330.10">
    <property type="entry name" value="f41 fragment of flagellin, N-terminal domain"/>
    <property type="match status" value="1"/>
</dbReference>
<dbReference type="GO" id="GO:0005198">
    <property type="term" value="F:structural molecule activity"/>
    <property type="evidence" value="ECO:0007669"/>
    <property type="project" value="InterPro"/>
</dbReference>
<dbReference type="Proteomes" id="UP000240739">
    <property type="component" value="Unassembled WGS sequence"/>
</dbReference>
<dbReference type="RefSeq" id="WP_107567634.1">
    <property type="nucleotide sequence ID" value="NZ_PYYB01000001.1"/>
</dbReference>
<dbReference type="SUPFAM" id="SSF64518">
    <property type="entry name" value="Phase 1 flagellin"/>
    <property type="match status" value="1"/>
</dbReference>
<dbReference type="InterPro" id="IPR001029">
    <property type="entry name" value="Flagellin_N"/>
</dbReference>
<evidence type="ECO:0000313" key="3">
    <source>
        <dbReference type="Proteomes" id="UP000240739"/>
    </source>
</evidence>